<dbReference type="EMBL" id="CP032869">
    <property type="protein sequence ID" value="AYL94701.1"/>
    <property type="molecule type" value="Genomic_DNA"/>
</dbReference>
<accession>A0A494VM47</accession>
<keyword evidence="2" id="KW-1185">Reference proteome</keyword>
<dbReference type="Proteomes" id="UP000270046">
    <property type="component" value="Chromosome"/>
</dbReference>
<gene>
    <name evidence="1" type="ORF">HYN43_005050</name>
</gene>
<dbReference type="AlphaFoldDB" id="A0A494VM47"/>
<proteinExistence type="predicted"/>
<reference evidence="1 2" key="1">
    <citation type="submission" date="2018-10" db="EMBL/GenBank/DDBJ databases">
        <title>Genome sequencing of Mucilaginibacter sp. HYN0043.</title>
        <authorList>
            <person name="Kim M."/>
            <person name="Yi H."/>
        </authorList>
    </citation>
    <scope>NUCLEOTIDE SEQUENCE [LARGE SCALE GENOMIC DNA]</scope>
    <source>
        <strain evidence="1 2">HYN0043</strain>
    </source>
</reference>
<dbReference type="KEGG" id="muh:HYN43_005050"/>
<evidence type="ECO:0000313" key="1">
    <source>
        <dbReference type="EMBL" id="AYL94701.1"/>
    </source>
</evidence>
<sequence length="63" mass="7257">MAKLAKKSLNPVVCLYKSTGKQLVNALNIKPMLIKLSTVENYYVNPLLNFKLTLNRRLNFIDF</sequence>
<protein>
    <submittedName>
        <fullName evidence="1">Uncharacterized protein</fullName>
    </submittedName>
</protein>
<name>A0A494VM47_9SPHI</name>
<evidence type="ECO:0000313" key="2">
    <source>
        <dbReference type="Proteomes" id="UP000270046"/>
    </source>
</evidence>
<organism evidence="1 2">
    <name type="scientific">Mucilaginibacter celer</name>
    <dbReference type="NCBI Taxonomy" id="2305508"/>
    <lineage>
        <taxon>Bacteria</taxon>
        <taxon>Pseudomonadati</taxon>
        <taxon>Bacteroidota</taxon>
        <taxon>Sphingobacteriia</taxon>
        <taxon>Sphingobacteriales</taxon>
        <taxon>Sphingobacteriaceae</taxon>
        <taxon>Mucilaginibacter</taxon>
    </lineage>
</organism>